<dbReference type="AlphaFoldDB" id="A0A9W6ZMK9"/>
<accession>A0A9W6ZMK9</accession>
<evidence type="ECO:0008006" key="4">
    <source>
        <dbReference type="Google" id="ProtNLM"/>
    </source>
</evidence>
<comment type="caution">
    <text evidence="2">The sequence shown here is derived from an EMBL/GenBank/DDBJ whole genome shotgun (WGS) entry which is preliminary data.</text>
</comment>
<feature type="compositionally biased region" description="Acidic residues" evidence="1">
    <location>
        <begin position="254"/>
        <end position="269"/>
    </location>
</feature>
<evidence type="ECO:0000313" key="3">
    <source>
        <dbReference type="Proteomes" id="UP001162640"/>
    </source>
</evidence>
<feature type="region of interest" description="Disordered" evidence="1">
    <location>
        <begin position="249"/>
        <end position="269"/>
    </location>
</feature>
<dbReference type="Proteomes" id="UP001162640">
    <property type="component" value="Unassembled WGS sequence"/>
</dbReference>
<feature type="compositionally biased region" description="Low complexity" evidence="1">
    <location>
        <begin position="438"/>
        <end position="449"/>
    </location>
</feature>
<evidence type="ECO:0000313" key="2">
    <source>
        <dbReference type="EMBL" id="GMH54776.1"/>
    </source>
</evidence>
<gene>
    <name evidence="2" type="ORF">TL16_g01747</name>
</gene>
<dbReference type="EMBL" id="BLQM01000040">
    <property type="protein sequence ID" value="GMH54776.1"/>
    <property type="molecule type" value="Genomic_DNA"/>
</dbReference>
<dbReference type="InterPro" id="IPR027267">
    <property type="entry name" value="AH/BAR_dom_sf"/>
</dbReference>
<feature type="region of interest" description="Disordered" evidence="1">
    <location>
        <begin position="469"/>
        <end position="535"/>
    </location>
</feature>
<feature type="compositionally biased region" description="Acidic residues" evidence="1">
    <location>
        <begin position="480"/>
        <end position="497"/>
    </location>
</feature>
<proteinExistence type="predicted"/>
<protein>
    <recommendedName>
        <fullName evidence="4">PH domain-containing protein</fullName>
    </recommendedName>
</protein>
<name>A0A9W6ZMK9_9STRA</name>
<organism evidence="2 3">
    <name type="scientific">Triparma laevis f. inornata</name>
    <dbReference type="NCBI Taxonomy" id="1714386"/>
    <lineage>
        <taxon>Eukaryota</taxon>
        <taxon>Sar</taxon>
        <taxon>Stramenopiles</taxon>
        <taxon>Ochrophyta</taxon>
        <taxon>Bolidophyceae</taxon>
        <taxon>Parmales</taxon>
        <taxon>Triparmaceae</taxon>
        <taxon>Triparma</taxon>
    </lineage>
</organism>
<dbReference type="Gene3D" id="1.20.1270.60">
    <property type="entry name" value="Arfaptin homology (AH) domain/BAR domain"/>
    <property type="match status" value="1"/>
</dbReference>
<sequence>MTLTEKDFEGFCSKHKVLKDKISAVAATTRLYSVAMKDARAREEELINSLADLYNTGVENELLANGADLSKMHSDDKVHRRTHDLLKRFATTPFGAGADTTSAADFASNLMDGLASGVTSQLVAYQREMVRLNALIEGYENKRNKYNHYVTKLTTLSQKAASEEDGMEAAKISAKLARNMEKLKNATHSNDEALVVVCGELQAATSIKGVKGRMDPMLDRIVQFFGLIDGSHLENVVMHQAEFGKTRGVLGSCENEDSGSDTDSDTDDEAYAEEEIDTEEEEEGFEVTHTHKNYLRQFKPRYKSLTRFMPREKPKHFDGFLNVRQEKKLLSSRNYCILKGDILEGYNNETEPLFGSPPIFEILVKNVTEWEQKAPNGLIVEDGYAGKRVFLKSDAAGEKWLKACLRASCWDEGSYSSVPIMTEQVKSSPSHAPKRRPSYNPFGSSSGSSPVVIPSAVGGKRQFAGGLLMEDAGVGGGNPFDEDDILESTDEEEEGEGGEGGGLATPPMPPKLNPFNSSYNEEEEEEEKEEEGEERDFSMIDDFIALSENGTISYEAFMKWDEMKTAIESGDITEEEISLQWLETEGGAGSGIDQNQFGALVKKLEKVIS</sequence>
<reference evidence="3" key="1">
    <citation type="journal article" date="2023" name="Commun. Biol.">
        <title>Genome analysis of Parmales, the sister group of diatoms, reveals the evolutionary specialization of diatoms from phago-mixotrophs to photoautotrophs.</title>
        <authorList>
            <person name="Ban H."/>
            <person name="Sato S."/>
            <person name="Yoshikawa S."/>
            <person name="Yamada K."/>
            <person name="Nakamura Y."/>
            <person name="Ichinomiya M."/>
            <person name="Sato N."/>
            <person name="Blanc-Mathieu R."/>
            <person name="Endo H."/>
            <person name="Kuwata A."/>
            <person name="Ogata H."/>
        </authorList>
    </citation>
    <scope>NUCLEOTIDE SEQUENCE [LARGE SCALE GENOMIC DNA]</scope>
</reference>
<evidence type="ECO:0000256" key="1">
    <source>
        <dbReference type="SAM" id="MobiDB-lite"/>
    </source>
</evidence>
<feature type="compositionally biased region" description="Acidic residues" evidence="1">
    <location>
        <begin position="520"/>
        <end position="534"/>
    </location>
</feature>
<dbReference type="SUPFAM" id="SSF103657">
    <property type="entry name" value="BAR/IMD domain-like"/>
    <property type="match status" value="1"/>
</dbReference>
<feature type="region of interest" description="Disordered" evidence="1">
    <location>
        <begin position="425"/>
        <end position="449"/>
    </location>
</feature>